<comment type="caution">
    <text evidence="2">The sequence shown here is derived from an EMBL/GenBank/DDBJ whole genome shotgun (WGS) entry which is preliminary data.</text>
</comment>
<gene>
    <name evidence="2" type="ORF">C3L50_00725</name>
</gene>
<dbReference type="OrthoDB" id="1364844at2"/>
<proteinExistence type="predicted"/>
<evidence type="ECO:0000313" key="2">
    <source>
        <dbReference type="EMBL" id="POY41085.1"/>
    </source>
</evidence>
<dbReference type="RefSeq" id="WP_103804059.1">
    <property type="nucleotide sequence ID" value="NZ_PQVG01000001.1"/>
</dbReference>
<name>A0A2S5AEY3_9FLAO</name>
<dbReference type="EMBL" id="PQVG01000001">
    <property type="protein sequence ID" value="POY41085.1"/>
    <property type="molecule type" value="Genomic_DNA"/>
</dbReference>
<dbReference type="AlphaFoldDB" id="A0A2S5AEY3"/>
<protein>
    <recommendedName>
        <fullName evidence="4">Lipoprotein</fullName>
    </recommendedName>
</protein>
<dbReference type="PROSITE" id="PS51257">
    <property type="entry name" value="PROKAR_LIPOPROTEIN"/>
    <property type="match status" value="1"/>
</dbReference>
<sequence>MKNIILFFLGLMLISCSIQSSSNQNAKKKSTAFLGNNLIDVESNIINSFLNVELEKERYKNYKDFEIVVIEEALKKYKSIEAYQYSCDEWISMDRINKIGDIENRFFLDTLQIKKIKIKLEKEEVYHWKVSDFKNIGVNLLKYEELRNIINTGAYITLPSKLIIYLSKPLIIDENNAFISFEIGNGQLGFSSINHFTVLMRKVNSKWEQSVFYEDGVFN</sequence>
<keyword evidence="3" id="KW-1185">Reference proteome</keyword>
<reference evidence="2 3" key="1">
    <citation type="submission" date="2018-01" db="EMBL/GenBank/DDBJ databases">
        <authorList>
            <person name="Gaut B.S."/>
            <person name="Morton B.R."/>
            <person name="Clegg M.T."/>
            <person name="Duvall M.R."/>
        </authorList>
    </citation>
    <scope>NUCLEOTIDE SEQUENCE [LARGE SCALE GENOMIC DNA]</scope>
    <source>
        <strain evidence="2 3">HR-AY</strain>
    </source>
</reference>
<dbReference type="Proteomes" id="UP000237310">
    <property type="component" value="Unassembled WGS sequence"/>
</dbReference>
<organism evidence="2 3">
    <name type="scientific">Flavobacterium alvei</name>
    <dbReference type="NCBI Taxonomy" id="2080416"/>
    <lineage>
        <taxon>Bacteria</taxon>
        <taxon>Pseudomonadati</taxon>
        <taxon>Bacteroidota</taxon>
        <taxon>Flavobacteriia</taxon>
        <taxon>Flavobacteriales</taxon>
        <taxon>Flavobacteriaceae</taxon>
        <taxon>Flavobacterium</taxon>
    </lineage>
</organism>
<accession>A0A2S5AEY3</accession>
<feature type="signal peptide" evidence="1">
    <location>
        <begin position="1"/>
        <end position="20"/>
    </location>
</feature>
<keyword evidence="1" id="KW-0732">Signal</keyword>
<evidence type="ECO:0008006" key="4">
    <source>
        <dbReference type="Google" id="ProtNLM"/>
    </source>
</evidence>
<evidence type="ECO:0000313" key="3">
    <source>
        <dbReference type="Proteomes" id="UP000237310"/>
    </source>
</evidence>
<feature type="chain" id="PRO_5015534620" description="Lipoprotein" evidence="1">
    <location>
        <begin position="21"/>
        <end position="219"/>
    </location>
</feature>
<evidence type="ECO:0000256" key="1">
    <source>
        <dbReference type="SAM" id="SignalP"/>
    </source>
</evidence>